<reference evidence="3" key="1">
    <citation type="submission" date="2013-10" db="EMBL/GenBank/DDBJ databases">
        <title>Genomic analysis of the causative agents of coccidiosis in chickens.</title>
        <authorList>
            <person name="Reid A.J."/>
            <person name="Blake D."/>
            <person name="Billington K."/>
            <person name="Browne H."/>
            <person name="Dunn M."/>
            <person name="Hung S."/>
            <person name="Kawahara F."/>
            <person name="Miranda-Saavedra D."/>
            <person name="Mourier T."/>
            <person name="Nagra H."/>
            <person name="Otto T.D."/>
            <person name="Rawlings N."/>
            <person name="Sanchez A."/>
            <person name="Sanders M."/>
            <person name="Subramaniam C."/>
            <person name="Tay Y."/>
            <person name="Dear P."/>
            <person name="Doerig C."/>
            <person name="Gruber A."/>
            <person name="Parkinson J."/>
            <person name="Shirley M."/>
            <person name="Wan K.L."/>
            <person name="Berriman M."/>
            <person name="Tomley F."/>
            <person name="Pain A."/>
        </authorList>
    </citation>
    <scope>NUCLEOTIDE SEQUENCE</scope>
    <source>
        <strain evidence="3">Houghton</strain>
    </source>
</reference>
<feature type="compositionally biased region" description="Low complexity" evidence="1">
    <location>
        <begin position="49"/>
        <end position="61"/>
    </location>
</feature>
<dbReference type="Proteomes" id="UP000018050">
    <property type="component" value="Unassembled WGS sequence"/>
</dbReference>
<dbReference type="RefSeq" id="XP_013251154.1">
    <property type="nucleotide sequence ID" value="XM_013395700.1"/>
</dbReference>
<feature type="compositionally biased region" description="Basic and acidic residues" evidence="1">
    <location>
        <begin position="593"/>
        <end position="603"/>
    </location>
</feature>
<dbReference type="InterPro" id="IPR039774">
    <property type="entry name" value="Sin3-like"/>
</dbReference>
<name>U6GJ69_EIMAC</name>
<accession>U6GJ69</accession>
<dbReference type="GO" id="GO:0003714">
    <property type="term" value="F:transcription corepressor activity"/>
    <property type="evidence" value="ECO:0007669"/>
    <property type="project" value="InterPro"/>
</dbReference>
<evidence type="ECO:0000313" key="3">
    <source>
        <dbReference type="EMBL" id="CDI78634.1"/>
    </source>
</evidence>
<feature type="region of interest" description="Disordered" evidence="1">
    <location>
        <begin position="575"/>
        <end position="603"/>
    </location>
</feature>
<feature type="region of interest" description="Disordered" evidence="1">
    <location>
        <begin position="427"/>
        <end position="532"/>
    </location>
</feature>
<protein>
    <submittedName>
        <fullName evidence="3">Histone deacetylase interacting domain-containing protein, putative</fullName>
    </submittedName>
</protein>
<organism evidence="3 4">
    <name type="scientific">Eimeria acervulina</name>
    <name type="common">Coccidian parasite</name>
    <dbReference type="NCBI Taxonomy" id="5801"/>
    <lineage>
        <taxon>Eukaryota</taxon>
        <taxon>Sar</taxon>
        <taxon>Alveolata</taxon>
        <taxon>Apicomplexa</taxon>
        <taxon>Conoidasida</taxon>
        <taxon>Coccidia</taxon>
        <taxon>Eucoccidiorida</taxon>
        <taxon>Eimeriorina</taxon>
        <taxon>Eimeriidae</taxon>
        <taxon>Eimeria</taxon>
    </lineage>
</organism>
<dbReference type="GeneID" id="25271654"/>
<feature type="compositionally biased region" description="Basic and acidic residues" evidence="1">
    <location>
        <begin position="472"/>
        <end position="494"/>
    </location>
</feature>
<dbReference type="OMA" id="HLMWSEL"/>
<evidence type="ECO:0000313" key="4">
    <source>
        <dbReference type="Proteomes" id="UP000018050"/>
    </source>
</evidence>
<reference evidence="3" key="2">
    <citation type="submission" date="2013-10" db="EMBL/GenBank/DDBJ databases">
        <authorList>
            <person name="Aslett M."/>
        </authorList>
    </citation>
    <scope>NUCLEOTIDE SEQUENCE</scope>
    <source>
        <strain evidence="3">Houghton</strain>
    </source>
</reference>
<feature type="compositionally biased region" description="Low complexity" evidence="1">
    <location>
        <begin position="575"/>
        <end position="592"/>
    </location>
</feature>
<feature type="domain" description="Histone deacetylase interacting" evidence="2">
    <location>
        <begin position="660"/>
        <end position="756"/>
    </location>
</feature>
<dbReference type="Pfam" id="PF08295">
    <property type="entry name" value="Sin3_corepress"/>
    <property type="match status" value="1"/>
</dbReference>
<feature type="compositionally biased region" description="Basic and acidic residues" evidence="1">
    <location>
        <begin position="506"/>
        <end position="529"/>
    </location>
</feature>
<evidence type="ECO:0000259" key="2">
    <source>
        <dbReference type="SMART" id="SM00761"/>
    </source>
</evidence>
<dbReference type="PANTHER" id="PTHR12346">
    <property type="entry name" value="SIN3B-RELATED"/>
    <property type="match status" value="1"/>
</dbReference>
<keyword evidence="4" id="KW-1185">Reference proteome</keyword>
<sequence length="869" mass="96562">MGPPTVARQTAASVALPSGAPRSEDPSPSPSQSSTAGADATTHVKTEAAQEPPQAAPSEQATSDDFHLMWSELEAYLTKRFSGGPQSLVSLRRVLEHVKRQRLRVEELAFLIGNSFPDAPDVALCMSLFLPDRTLIHAGNPAAAMCILIQNMAPDKYAIFNSILKSCMAQKTQRGSRDILLHRMQLLFRGHPLVIRAIRKLLVQQFCIEKNGGVIRKNQALELAKPFDDEPVQVHSAFRLAYQVGLSGGCAERARVLASNVLHLVRMFLSKRLAFSSFSDEIDRVFSPFSSWMHVAGDIKQLVLTICSTDIQRSKEIERVVKLLAARNPAACCDRRVGLLHLCDLFLHGVASQSLSLRIEIDHLISRALKKEISSSLALQRIAGLLLRFPDCSEKLGVLIRLFKDIQLHANETTTSAADAVHAETANGRPATQDAGTANGEENAASATVATEERKTSYSNTNDDATAPIANKTKEISADPLVLKEDPEGLKGEQESANSQMNTKTEQAEKEQKPEAERGGEERREERGEASAAAVSCARPVLFFVSLPVFKPQIPAELEWTSKLHFMLCADASSKQQQQQQQDEAEQQQQEHPQQKEQEEQQKQEKCLSADALHVYSSLCASVASSHSCLEAVRCLVIILESQKKPLQSRPVLTRQQYDKLPKNGSYRKLPDECNNDTCSGRDALSWQVLNDRWALFPDSSESQARQMNRHEEALLTLADSRYEWDLRVCLLESCLKRIEAIKQALEQFPEEERKNCTVRPSFFQQTHVSCLRRIFGDNTEQVLSSLCASPVSSLSPVLCTLQTKLQQWRAMTEVLGAYFASLEAPHYAGAVDFKKRCTDNKRTGTEIEELRNPDTRSKNARNNKNDSA</sequence>
<dbReference type="VEuPathDB" id="ToxoDB:EAH_00035840"/>
<dbReference type="AlphaFoldDB" id="U6GJ69"/>
<proteinExistence type="predicted"/>
<dbReference type="SMART" id="SM00761">
    <property type="entry name" value="HDAC_interact"/>
    <property type="match status" value="1"/>
</dbReference>
<feature type="region of interest" description="Disordered" evidence="1">
    <location>
        <begin position="843"/>
        <end position="869"/>
    </location>
</feature>
<evidence type="ECO:0000256" key="1">
    <source>
        <dbReference type="SAM" id="MobiDB-lite"/>
    </source>
</evidence>
<dbReference type="OrthoDB" id="10265969at2759"/>
<feature type="region of interest" description="Disordered" evidence="1">
    <location>
        <begin position="1"/>
        <end position="62"/>
    </location>
</feature>
<gene>
    <name evidence="3" type="ORF">EAH_00035840</name>
</gene>
<dbReference type="EMBL" id="HG670897">
    <property type="protein sequence ID" value="CDI78634.1"/>
    <property type="molecule type" value="Genomic_DNA"/>
</dbReference>
<dbReference type="InterPro" id="IPR013194">
    <property type="entry name" value="HDAC_interact_dom"/>
</dbReference>